<evidence type="ECO:0000313" key="5">
    <source>
        <dbReference type="EMBL" id="WQC00661.1"/>
    </source>
</evidence>
<gene>
    <name evidence="5" type="ORF">U0R22_004868</name>
</gene>
<evidence type="ECO:0000259" key="4">
    <source>
        <dbReference type="PROSITE" id="PS01124"/>
    </source>
</evidence>
<keyword evidence="6" id="KW-1185">Reference proteome</keyword>
<accession>A0ABZ0VWD4</accession>
<evidence type="ECO:0000256" key="1">
    <source>
        <dbReference type="ARBA" id="ARBA00023015"/>
    </source>
</evidence>
<protein>
    <submittedName>
        <fullName evidence="5">Helix-turn-helix transcriptional regulator</fullName>
    </submittedName>
</protein>
<dbReference type="InterPro" id="IPR009057">
    <property type="entry name" value="Homeodomain-like_sf"/>
</dbReference>
<dbReference type="PROSITE" id="PS01124">
    <property type="entry name" value="HTH_ARAC_FAMILY_2"/>
    <property type="match status" value="1"/>
</dbReference>
<dbReference type="PANTHER" id="PTHR46796">
    <property type="entry name" value="HTH-TYPE TRANSCRIPTIONAL ACTIVATOR RHAS-RELATED"/>
    <property type="match status" value="1"/>
</dbReference>
<proteinExistence type="predicted"/>
<keyword evidence="2" id="KW-0238">DNA-binding</keyword>
<dbReference type="PROSITE" id="PS00041">
    <property type="entry name" value="HTH_ARAC_FAMILY_1"/>
    <property type="match status" value="1"/>
</dbReference>
<evidence type="ECO:0000313" key="6">
    <source>
        <dbReference type="Proteomes" id="UP001322481"/>
    </source>
</evidence>
<dbReference type="RefSeq" id="WP_322419353.1">
    <property type="nucleotide sequence ID" value="NZ_CP139858.1"/>
</dbReference>
<sequence>MSDNQLAESGAAWGASDLAAATGLGASQVRRLFQKHLRTSSHQWLMRERLMQAQSLLVQGDQPLAEVAEACGFCDVYHFGREFKRSVGISPARLRSELSAAPGR</sequence>
<dbReference type="InterPro" id="IPR050204">
    <property type="entry name" value="AraC_XylS_family_regulators"/>
</dbReference>
<dbReference type="SUPFAM" id="SSF46689">
    <property type="entry name" value="Homeodomain-like"/>
    <property type="match status" value="1"/>
</dbReference>
<feature type="domain" description="HTH araC/xylS-type" evidence="4">
    <location>
        <begin position="1"/>
        <end position="97"/>
    </location>
</feature>
<keyword evidence="1" id="KW-0805">Transcription regulation</keyword>
<dbReference type="PANTHER" id="PTHR46796:SF13">
    <property type="entry name" value="HTH-TYPE TRANSCRIPTIONAL ACTIVATOR RHAS"/>
    <property type="match status" value="1"/>
</dbReference>
<name>A0ABZ0VWD4_9HYPH</name>
<dbReference type="Pfam" id="PF12833">
    <property type="entry name" value="HTH_18"/>
    <property type="match status" value="1"/>
</dbReference>
<dbReference type="InterPro" id="IPR018062">
    <property type="entry name" value="HTH_AraC-typ_CS"/>
</dbReference>
<dbReference type="EMBL" id="CP139858">
    <property type="protein sequence ID" value="WQC00661.1"/>
    <property type="molecule type" value="Genomic_DNA"/>
</dbReference>
<keyword evidence="3" id="KW-0804">Transcription</keyword>
<dbReference type="Proteomes" id="UP001322481">
    <property type="component" value="Chromosome"/>
</dbReference>
<organism evidence="5 6">
    <name type="scientific">Mesorhizobium huakuii</name>
    <dbReference type="NCBI Taxonomy" id="28104"/>
    <lineage>
        <taxon>Bacteria</taxon>
        <taxon>Pseudomonadati</taxon>
        <taxon>Pseudomonadota</taxon>
        <taxon>Alphaproteobacteria</taxon>
        <taxon>Hyphomicrobiales</taxon>
        <taxon>Phyllobacteriaceae</taxon>
        <taxon>Mesorhizobium</taxon>
    </lineage>
</organism>
<evidence type="ECO:0000256" key="3">
    <source>
        <dbReference type="ARBA" id="ARBA00023163"/>
    </source>
</evidence>
<dbReference type="InterPro" id="IPR018060">
    <property type="entry name" value="HTH_AraC"/>
</dbReference>
<dbReference type="Gene3D" id="1.10.10.60">
    <property type="entry name" value="Homeodomain-like"/>
    <property type="match status" value="1"/>
</dbReference>
<reference evidence="5 6" key="1">
    <citation type="submission" date="2023-11" db="EMBL/GenBank/DDBJ databases">
        <authorList>
            <person name="Panchal A.K."/>
            <person name="Meaney J.S."/>
            <person name="Karas B.J."/>
            <person name="diCenzo G.C."/>
        </authorList>
    </citation>
    <scope>NUCLEOTIDE SEQUENCE [LARGE SCALE GENOMIC DNA]</scope>
    <source>
        <strain evidence="5 6">NZP2235</strain>
    </source>
</reference>
<dbReference type="SMART" id="SM00342">
    <property type="entry name" value="HTH_ARAC"/>
    <property type="match status" value="1"/>
</dbReference>
<evidence type="ECO:0000256" key="2">
    <source>
        <dbReference type="ARBA" id="ARBA00023125"/>
    </source>
</evidence>